<keyword evidence="2" id="KW-1185">Reference proteome</keyword>
<evidence type="ECO:0000313" key="1">
    <source>
        <dbReference type="EMBL" id="ALO14069.1"/>
    </source>
</evidence>
<organism evidence="1 2">
    <name type="scientific">Salinivirga cyanobacteriivorans</name>
    <dbReference type="NCBI Taxonomy" id="1307839"/>
    <lineage>
        <taxon>Bacteria</taxon>
        <taxon>Pseudomonadati</taxon>
        <taxon>Bacteroidota</taxon>
        <taxon>Bacteroidia</taxon>
        <taxon>Bacteroidales</taxon>
        <taxon>Salinivirgaceae</taxon>
        <taxon>Salinivirga</taxon>
    </lineage>
</organism>
<dbReference type="Proteomes" id="UP000064893">
    <property type="component" value="Chromosome"/>
</dbReference>
<name>A0A0S2HVQ5_9BACT</name>
<reference evidence="1 2" key="1">
    <citation type="submission" date="2015-11" db="EMBL/GenBank/DDBJ databases">
        <title>Description and complete genome sequence of a novel strain predominating in hypersaline microbial mats and representing a new family of the Bacteriodetes phylum.</title>
        <authorList>
            <person name="Spring S."/>
            <person name="Bunk B."/>
            <person name="Sproer C."/>
            <person name="Klenk H.-P."/>
        </authorList>
    </citation>
    <scope>NUCLEOTIDE SEQUENCE [LARGE SCALE GENOMIC DNA]</scope>
    <source>
        <strain evidence="1 2">L21-Spi-D4</strain>
    </source>
</reference>
<dbReference type="STRING" id="1307839.L21SP5_00390"/>
<dbReference type="RefSeq" id="WP_057951657.1">
    <property type="nucleotide sequence ID" value="NZ_CP013118.1"/>
</dbReference>
<dbReference type="OrthoDB" id="531377at2"/>
<evidence type="ECO:0000313" key="2">
    <source>
        <dbReference type="Proteomes" id="UP000064893"/>
    </source>
</evidence>
<protein>
    <submittedName>
        <fullName evidence="1">Uncharacterized protein</fullName>
    </submittedName>
</protein>
<gene>
    <name evidence="1" type="ORF">L21SP5_00390</name>
</gene>
<sequence length="110" mass="12904">MDIKEQYESLTVELKKTIPFKVFPIRELVQELRNKGHEITLKTELIVKDVYNSGDITGIVCMIEEKEDEALACALTHLEIPRSHPLSKEIIAYQKKRNKRIQKLNQKNWN</sequence>
<dbReference type="KEGG" id="blq:L21SP5_00390"/>
<proteinExistence type="predicted"/>
<dbReference type="EMBL" id="CP013118">
    <property type="protein sequence ID" value="ALO14069.1"/>
    <property type="molecule type" value="Genomic_DNA"/>
</dbReference>
<dbReference type="AlphaFoldDB" id="A0A0S2HVQ5"/>
<accession>A0A0S2HVQ5</accession>